<feature type="region of interest" description="Disordered" evidence="1">
    <location>
        <begin position="67"/>
        <end position="95"/>
    </location>
</feature>
<feature type="compositionally biased region" description="Basic and acidic residues" evidence="1">
    <location>
        <begin position="67"/>
        <end position="76"/>
    </location>
</feature>
<evidence type="ECO:0000313" key="2">
    <source>
        <dbReference type="EMBL" id="GFY42792.1"/>
    </source>
</evidence>
<dbReference type="AlphaFoldDB" id="A0A8X6WY99"/>
<keyword evidence="3" id="KW-1185">Reference proteome</keyword>
<proteinExistence type="predicted"/>
<protein>
    <submittedName>
        <fullName evidence="2">Uncharacterized protein</fullName>
    </submittedName>
</protein>
<name>A0A8X6WY99_9ARAC</name>
<accession>A0A8X6WY99</accession>
<organism evidence="2 3">
    <name type="scientific">Trichonephila inaurata madagascariensis</name>
    <dbReference type="NCBI Taxonomy" id="2747483"/>
    <lineage>
        <taxon>Eukaryota</taxon>
        <taxon>Metazoa</taxon>
        <taxon>Ecdysozoa</taxon>
        <taxon>Arthropoda</taxon>
        <taxon>Chelicerata</taxon>
        <taxon>Arachnida</taxon>
        <taxon>Araneae</taxon>
        <taxon>Araneomorphae</taxon>
        <taxon>Entelegynae</taxon>
        <taxon>Araneoidea</taxon>
        <taxon>Nephilidae</taxon>
        <taxon>Trichonephila</taxon>
        <taxon>Trichonephila inaurata</taxon>
    </lineage>
</organism>
<evidence type="ECO:0000313" key="3">
    <source>
        <dbReference type="Proteomes" id="UP000886998"/>
    </source>
</evidence>
<dbReference type="EMBL" id="BMAV01003317">
    <property type="protein sequence ID" value="GFY42792.1"/>
    <property type="molecule type" value="Genomic_DNA"/>
</dbReference>
<comment type="caution">
    <text evidence="2">The sequence shown here is derived from an EMBL/GenBank/DDBJ whole genome shotgun (WGS) entry which is preliminary data.</text>
</comment>
<evidence type="ECO:0000256" key="1">
    <source>
        <dbReference type="SAM" id="MobiDB-lite"/>
    </source>
</evidence>
<dbReference type="Proteomes" id="UP000886998">
    <property type="component" value="Unassembled WGS sequence"/>
</dbReference>
<gene>
    <name evidence="2" type="ORF">TNIN_94231</name>
</gene>
<sequence>METGAGFRAAIERLRTFNACSMGLRSGNTTGLLNPFNIPPKLGIRPPNPNSQCGRAFFVHKKMKFGRREKSQDGVHGKGFPVPGTLKVPVFPKKP</sequence>
<reference evidence="2" key="1">
    <citation type="submission" date="2020-08" db="EMBL/GenBank/DDBJ databases">
        <title>Multicomponent nature underlies the extraordinary mechanical properties of spider dragline silk.</title>
        <authorList>
            <person name="Kono N."/>
            <person name="Nakamura H."/>
            <person name="Mori M."/>
            <person name="Yoshida Y."/>
            <person name="Ohtoshi R."/>
            <person name="Malay A.D."/>
            <person name="Moran D.A.P."/>
            <person name="Tomita M."/>
            <person name="Numata K."/>
            <person name="Arakawa K."/>
        </authorList>
    </citation>
    <scope>NUCLEOTIDE SEQUENCE</scope>
</reference>